<dbReference type="Pfam" id="PF13508">
    <property type="entry name" value="Acetyltransf_7"/>
    <property type="match status" value="1"/>
</dbReference>
<dbReference type="CDD" id="cd04301">
    <property type="entry name" value="NAT_SF"/>
    <property type="match status" value="1"/>
</dbReference>
<evidence type="ECO:0000256" key="1">
    <source>
        <dbReference type="ARBA" id="ARBA00022679"/>
    </source>
</evidence>
<dbReference type="PANTHER" id="PTHR43800:SF1">
    <property type="entry name" value="PEPTIDYL-LYSINE N-ACETYLTRANSFERASE YJAB"/>
    <property type="match status" value="1"/>
</dbReference>
<proteinExistence type="predicted"/>
<sequence length="148" mass="17267">MENFKLYVPNLSDYPALISLWESSVRATHHFLSEADIQSYKKLIFNTYLDQVELFCLKHDNEIIGFMGLSEDFLQMLFIHPNFRGKGVGKQLISFAIKNKNITKVDVNEQNKQAFGFYKHLGFQVTDRYEHDAVGKPYPILSMELRKN</sequence>
<name>A0A317F1X5_9SPHI</name>
<organism evidence="4 5">
    <name type="scientific">Pedobacter paludis</name>
    <dbReference type="NCBI Taxonomy" id="2203212"/>
    <lineage>
        <taxon>Bacteria</taxon>
        <taxon>Pseudomonadati</taxon>
        <taxon>Bacteroidota</taxon>
        <taxon>Sphingobacteriia</taxon>
        <taxon>Sphingobacteriales</taxon>
        <taxon>Sphingobacteriaceae</taxon>
        <taxon>Pedobacter</taxon>
    </lineage>
</organism>
<dbReference type="RefSeq" id="WP_109929499.1">
    <property type="nucleotide sequence ID" value="NZ_QGNY01000003.1"/>
</dbReference>
<accession>A0A317F1X5</accession>
<dbReference type="OrthoDB" id="9789605at2"/>
<evidence type="ECO:0000256" key="2">
    <source>
        <dbReference type="ARBA" id="ARBA00023315"/>
    </source>
</evidence>
<reference evidence="5" key="1">
    <citation type="submission" date="2018-05" db="EMBL/GenBank/DDBJ databases">
        <title>Pedobacter paludis sp. nov., isolated from wetland soil.</title>
        <authorList>
            <person name="Zhang Y."/>
        </authorList>
    </citation>
    <scope>NUCLEOTIDE SEQUENCE [LARGE SCALE GENOMIC DNA]</scope>
    <source>
        <strain evidence="5">R-8</strain>
    </source>
</reference>
<dbReference type="EMBL" id="QGNY01000003">
    <property type="protein sequence ID" value="PWS32047.1"/>
    <property type="molecule type" value="Genomic_DNA"/>
</dbReference>
<gene>
    <name evidence="4" type="ORF">DF947_09710</name>
</gene>
<comment type="caution">
    <text evidence="4">The sequence shown here is derived from an EMBL/GenBank/DDBJ whole genome shotgun (WGS) entry which is preliminary data.</text>
</comment>
<dbReference type="Gene3D" id="3.40.630.30">
    <property type="match status" value="1"/>
</dbReference>
<keyword evidence="5" id="KW-1185">Reference proteome</keyword>
<protein>
    <submittedName>
        <fullName evidence="4">GNAT family N-acetyltransferase</fullName>
    </submittedName>
</protein>
<dbReference type="PROSITE" id="PS51186">
    <property type="entry name" value="GNAT"/>
    <property type="match status" value="1"/>
</dbReference>
<dbReference type="Proteomes" id="UP000245391">
    <property type="component" value="Unassembled WGS sequence"/>
</dbReference>
<dbReference type="AlphaFoldDB" id="A0A317F1X5"/>
<dbReference type="GO" id="GO:0016747">
    <property type="term" value="F:acyltransferase activity, transferring groups other than amino-acyl groups"/>
    <property type="evidence" value="ECO:0007669"/>
    <property type="project" value="InterPro"/>
</dbReference>
<dbReference type="InterPro" id="IPR016181">
    <property type="entry name" value="Acyl_CoA_acyltransferase"/>
</dbReference>
<dbReference type="InterPro" id="IPR000182">
    <property type="entry name" value="GNAT_dom"/>
</dbReference>
<dbReference type="SUPFAM" id="SSF55729">
    <property type="entry name" value="Acyl-CoA N-acyltransferases (Nat)"/>
    <property type="match status" value="1"/>
</dbReference>
<keyword evidence="2" id="KW-0012">Acyltransferase</keyword>
<feature type="domain" description="N-acetyltransferase" evidence="3">
    <location>
        <begin position="2"/>
        <end position="148"/>
    </location>
</feature>
<evidence type="ECO:0000313" key="4">
    <source>
        <dbReference type="EMBL" id="PWS32047.1"/>
    </source>
</evidence>
<keyword evidence="1 4" id="KW-0808">Transferase</keyword>
<evidence type="ECO:0000313" key="5">
    <source>
        <dbReference type="Proteomes" id="UP000245391"/>
    </source>
</evidence>
<dbReference type="PANTHER" id="PTHR43800">
    <property type="entry name" value="PEPTIDYL-LYSINE N-ACETYLTRANSFERASE YJAB"/>
    <property type="match status" value="1"/>
</dbReference>
<evidence type="ECO:0000259" key="3">
    <source>
        <dbReference type="PROSITE" id="PS51186"/>
    </source>
</evidence>